<dbReference type="STRING" id="1235788.C802_02992"/>
<reference evidence="9 10" key="1">
    <citation type="submission" date="2013-04" db="EMBL/GenBank/DDBJ databases">
        <title>The Genome Sequence of Bacteroides massiliensis dnLKV3.</title>
        <authorList>
            <consortium name="The Broad Institute Genomics Platform"/>
            <consortium name="The Broad Institute Genome Sequencing Center for Infectious Disease"/>
            <person name="Earl A."/>
            <person name="Xavier R."/>
            <person name="Kuhn K."/>
            <person name="Stappenbeck T."/>
            <person name="Walker B."/>
            <person name="Young S."/>
            <person name="Zeng Q."/>
            <person name="Gargeya S."/>
            <person name="Fitzgerald M."/>
            <person name="Haas B."/>
            <person name="Abouelleil A."/>
            <person name="Allen A.W."/>
            <person name="Alvarado L."/>
            <person name="Arachchi H.M."/>
            <person name="Berlin A.M."/>
            <person name="Chapman S.B."/>
            <person name="Gainer-Dewar J."/>
            <person name="Goldberg J."/>
            <person name="Griggs A."/>
            <person name="Gujja S."/>
            <person name="Hansen M."/>
            <person name="Howarth C."/>
            <person name="Imamovic A."/>
            <person name="Ireland A."/>
            <person name="Larimer J."/>
            <person name="McCowan C."/>
            <person name="Murphy C."/>
            <person name="Pearson M."/>
            <person name="Poon T.W."/>
            <person name="Priest M."/>
            <person name="Roberts A."/>
            <person name="Saif S."/>
            <person name="Shea T."/>
            <person name="Sisk P."/>
            <person name="Sykes S."/>
            <person name="Wortman J."/>
            <person name="Nusbaum C."/>
            <person name="Birren B."/>
        </authorList>
    </citation>
    <scope>NUCLEOTIDE SEQUENCE [LARGE SCALE GENOMIC DNA]</scope>
    <source>
        <strain evidence="10">dnLKV3</strain>
    </source>
</reference>
<dbReference type="HOGENOM" id="CLU_015553_0_3_10"/>
<accession>R9ID27</accession>
<evidence type="ECO:0000256" key="6">
    <source>
        <dbReference type="SAM" id="SignalP"/>
    </source>
</evidence>
<evidence type="ECO:0000313" key="10">
    <source>
        <dbReference type="Proteomes" id="UP000014200"/>
    </source>
</evidence>
<dbReference type="AlphaFoldDB" id="R9ID27"/>
<keyword evidence="5" id="KW-0998">Cell outer membrane</keyword>
<dbReference type="GO" id="GO:0009279">
    <property type="term" value="C:cell outer membrane"/>
    <property type="evidence" value="ECO:0007669"/>
    <property type="project" value="UniProtKB-SubCell"/>
</dbReference>
<dbReference type="Proteomes" id="UP000014200">
    <property type="component" value="Unassembled WGS sequence"/>
</dbReference>
<feature type="domain" description="SusD-like N-terminal" evidence="8">
    <location>
        <begin position="29"/>
        <end position="236"/>
    </location>
</feature>
<evidence type="ECO:0000256" key="1">
    <source>
        <dbReference type="ARBA" id="ARBA00004442"/>
    </source>
</evidence>
<evidence type="ECO:0000256" key="3">
    <source>
        <dbReference type="ARBA" id="ARBA00022729"/>
    </source>
</evidence>
<dbReference type="PROSITE" id="PS51257">
    <property type="entry name" value="PROKAR_LIPOPROTEIN"/>
    <property type="match status" value="1"/>
</dbReference>
<dbReference type="SUPFAM" id="SSF48452">
    <property type="entry name" value="TPR-like"/>
    <property type="match status" value="1"/>
</dbReference>
<dbReference type="Pfam" id="PF14322">
    <property type="entry name" value="SusD-like_3"/>
    <property type="match status" value="1"/>
</dbReference>
<dbReference type="EMBL" id="ASSP01000018">
    <property type="protein sequence ID" value="EOS11280.1"/>
    <property type="molecule type" value="Genomic_DNA"/>
</dbReference>
<evidence type="ECO:0000256" key="4">
    <source>
        <dbReference type="ARBA" id="ARBA00023136"/>
    </source>
</evidence>
<name>R9ID27_9BACT</name>
<keyword evidence="3 6" id="KW-0732">Signal</keyword>
<evidence type="ECO:0000259" key="8">
    <source>
        <dbReference type="Pfam" id="PF14322"/>
    </source>
</evidence>
<feature type="chain" id="PRO_5004474495" description="RagB/SusD family nutrient uptake outer membrane protein" evidence="6">
    <location>
        <begin position="26"/>
        <end position="639"/>
    </location>
</feature>
<dbReference type="InterPro" id="IPR012944">
    <property type="entry name" value="SusD_RagB_dom"/>
</dbReference>
<organism evidence="9 10">
    <name type="scientific">Phocaeicola sartorii</name>
    <dbReference type="NCBI Taxonomy" id="671267"/>
    <lineage>
        <taxon>Bacteria</taxon>
        <taxon>Pseudomonadati</taxon>
        <taxon>Bacteroidota</taxon>
        <taxon>Bacteroidia</taxon>
        <taxon>Bacteroidales</taxon>
        <taxon>Bacteroidaceae</taxon>
        <taxon>Phocaeicola</taxon>
    </lineage>
</organism>
<proteinExistence type="inferred from homology"/>
<evidence type="ECO:0000256" key="5">
    <source>
        <dbReference type="ARBA" id="ARBA00023237"/>
    </source>
</evidence>
<keyword evidence="10" id="KW-1185">Reference proteome</keyword>
<evidence type="ECO:0008006" key="11">
    <source>
        <dbReference type="Google" id="ProtNLM"/>
    </source>
</evidence>
<evidence type="ECO:0000256" key="2">
    <source>
        <dbReference type="ARBA" id="ARBA00006275"/>
    </source>
</evidence>
<comment type="caution">
    <text evidence="9">The sequence shown here is derived from an EMBL/GenBank/DDBJ whole genome shotgun (WGS) entry which is preliminary data.</text>
</comment>
<comment type="similarity">
    <text evidence="2">Belongs to the SusD family.</text>
</comment>
<gene>
    <name evidence="9" type="ORF">C802_02992</name>
</gene>
<keyword evidence="4" id="KW-0472">Membrane</keyword>
<dbReference type="Gene3D" id="1.25.40.390">
    <property type="match status" value="1"/>
</dbReference>
<feature type="signal peptide" evidence="6">
    <location>
        <begin position="1"/>
        <end position="25"/>
    </location>
</feature>
<feature type="domain" description="RagB/SusD" evidence="7">
    <location>
        <begin position="337"/>
        <end position="639"/>
    </location>
</feature>
<dbReference type="Pfam" id="PF07980">
    <property type="entry name" value="SusD_RagB"/>
    <property type="match status" value="1"/>
</dbReference>
<evidence type="ECO:0000313" key="9">
    <source>
        <dbReference type="EMBL" id="EOS11280.1"/>
    </source>
</evidence>
<evidence type="ECO:0000259" key="7">
    <source>
        <dbReference type="Pfam" id="PF07980"/>
    </source>
</evidence>
<protein>
    <recommendedName>
        <fullName evidence="11">RagB/SusD family nutrient uptake outer membrane protein</fullName>
    </recommendedName>
</protein>
<dbReference type="InterPro" id="IPR011990">
    <property type="entry name" value="TPR-like_helical_dom_sf"/>
</dbReference>
<dbReference type="PATRIC" id="fig|1235788.3.peg.3066"/>
<sequence>MKKMKLKIKSLWMCCILVGTSLVSSSCEDFLDRQEDEKMTFDKIWLSRNTTKQYWLNSMSFLPRYSNSYVGDGEAYLGASDECTIAYDRAYRWMNFGSWNASAIPYYKFDFYYRGIRECNIFMQNVDRCSDPLVTKKELEKWKIQSRWARAYYYFLLMRDYGPVFLLGDETLDFSATTESFYRPRNTWDQCVDYVVSEMTACANDPAMQTQSELAKDDWGMATRGACYAVISRLKLYSARDLFNGNTLYHNVKNPVAEGFPELSGQNIFPQTYDANKWLQAAEAAHKVFDENTYSLYRSPSNDPYANYAGILNETWNSELIFTDGYVGRFYIGVNTAPTSIGGYGAVGPTQQQVDAYAMNNGRYPITGYDTAGNPVIDAQSGYSGDEFAKTTWTYPSHGWSNFGDYDIVAPNMYKDREPRFYVTVFWGASHWLHGDAYTTTSFAKGGNGNISHDYPKSGYLCNRFYDHRVNSRNNNWGNVTFPEFRLGEIYLNFIEAVLECKKRGVALPGGYEAEAMEKWAELRDRSGMSPITEIYPNAGTDELIELCRKERRVELAFERHRFFDTRTWMIATQTDGGPMYGMNTACLLEDGMKTTETPEGFWQRTVFETRVFKKNHYLYPFAQRELDRNKLLTQNYGW</sequence>
<comment type="subcellular location">
    <subcellularLocation>
        <location evidence="1">Cell outer membrane</location>
    </subcellularLocation>
</comment>
<dbReference type="InterPro" id="IPR033985">
    <property type="entry name" value="SusD-like_N"/>
</dbReference>